<evidence type="ECO:0008006" key="3">
    <source>
        <dbReference type="Google" id="ProtNLM"/>
    </source>
</evidence>
<proteinExistence type="predicted"/>
<name>A0ABS7JMB7_9HELI</name>
<evidence type="ECO:0000313" key="1">
    <source>
        <dbReference type="EMBL" id="MBX7490527.1"/>
    </source>
</evidence>
<gene>
    <name evidence="1" type="ORF">K4G57_03465</name>
</gene>
<evidence type="ECO:0000313" key="2">
    <source>
        <dbReference type="Proteomes" id="UP000700059"/>
    </source>
</evidence>
<protein>
    <recommendedName>
        <fullName evidence="3">ABC-type transport auxiliary lipoprotein component domain-containing protein</fullName>
    </recommendedName>
</protein>
<organism evidence="1 2">
    <name type="scientific">Helicobacter turcicus</name>
    <dbReference type="NCBI Taxonomy" id="2867412"/>
    <lineage>
        <taxon>Bacteria</taxon>
        <taxon>Pseudomonadati</taxon>
        <taxon>Campylobacterota</taxon>
        <taxon>Epsilonproteobacteria</taxon>
        <taxon>Campylobacterales</taxon>
        <taxon>Helicobacteraceae</taxon>
        <taxon>Helicobacter</taxon>
    </lineage>
</organism>
<reference evidence="1 2" key="1">
    <citation type="submission" date="2021-08" db="EMBL/GenBank/DDBJ databases">
        <title>Helicobacter spp. isolated from feces of Anatolian Ground Squirrel (Spermophilus xanthoprymnus) in Turkey.</title>
        <authorList>
            <person name="Aydin F."/>
            <person name="Abay S."/>
            <person name="Kayman T."/>
            <person name="Karakaya E."/>
            <person name="Saticioglu I.B."/>
        </authorList>
    </citation>
    <scope>NUCLEOTIDE SEQUENCE [LARGE SCALE GENOMIC DNA]</scope>
    <source>
        <strain evidence="1 2">Faydin-H70</strain>
    </source>
</reference>
<dbReference type="Proteomes" id="UP000700059">
    <property type="component" value="Unassembled WGS sequence"/>
</dbReference>
<accession>A0ABS7JMB7</accession>
<keyword evidence="2" id="KW-1185">Reference proteome</keyword>
<dbReference type="PROSITE" id="PS51257">
    <property type="entry name" value="PROKAR_LIPOPROTEIN"/>
    <property type="match status" value="1"/>
</dbReference>
<dbReference type="RefSeq" id="WP_221531784.1">
    <property type="nucleotide sequence ID" value="NZ_JAIGYP010000003.1"/>
</dbReference>
<dbReference type="EMBL" id="JAIGYQ010000003">
    <property type="protein sequence ID" value="MBX7490527.1"/>
    <property type="molecule type" value="Genomic_DNA"/>
</dbReference>
<sequence length="189" mass="21603">MLRTLRYGAWILGLTIIFSGCFGKVPQMQYYELEALGDKSGFQTKARNMQSMDSNKNLKMRTISWEINVAQKIASKKIAYKNNTNSIAYFSKNAWIEPFSVMLDSLAQKIAINYGICNDTSTEHLKINVLDCYFDTQRESVFVRLLVESKKGSAFVVKEELVESGGFIKIIEGFERALNTAFLEVFRKF</sequence>
<comment type="caution">
    <text evidence="1">The sequence shown here is derived from an EMBL/GenBank/DDBJ whole genome shotgun (WGS) entry which is preliminary data.</text>
</comment>